<comment type="function">
    <text evidence="7">Involved in the biosynthesis of the chorismate, which leads to the biosynthesis of aromatic amino acids. Catalyzes the reversible NADPH linked reduction of 3-dehydroshikimate (DHSA) to yield shikimate (SA).</text>
</comment>
<keyword evidence="5 7" id="KW-0057">Aromatic amino acid biosynthesis</keyword>
<dbReference type="RefSeq" id="WP_163961605.1">
    <property type="nucleotide sequence ID" value="NZ_JAAGNX010000001.1"/>
</dbReference>
<proteinExistence type="inferred from homology"/>
<dbReference type="UniPathway" id="UPA00053">
    <property type="reaction ID" value="UER00087"/>
</dbReference>
<comment type="caution">
    <text evidence="7">Lacks conserved residue(s) required for the propagation of feature annotation.</text>
</comment>
<evidence type="ECO:0000313" key="12">
    <source>
        <dbReference type="Proteomes" id="UP000478417"/>
    </source>
</evidence>
<keyword evidence="4 7" id="KW-0560">Oxidoreductase</keyword>
<dbReference type="PANTHER" id="PTHR21089:SF1">
    <property type="entry name" value="BIFUNCTIONAL 3-DEHYDROQUINATE DEHYDRATASE_SHIKIMATE DEHYDROGENASE, CHLOROPLASTIC"/>
    <property type="match status" value="1"/>
</dbReference>
<feature type="active site" description="Proton acceptor" evidence="7">
    <location>
        <position position="86"/>
    </location>
</feature>
<dbReference type="GO" id="GO:0019632">
    <property type="term" value="P:shikimate metabolic process"/>
    <property type="evidence" value="ECO:0007669"/>
    <property type="project" value="TreeGrafter"/>
</dbReference>
<evidence type="ECO:0000256" key="7">
    <source>
        <dbReference type="HAMAP-Rule" id="MF_00222"/>
    </source>
</evidence>
<dbReference type="InterPro" id="IPR006151">
    <property type="entry name" value="Shikm_DH/Glu-tRNA_Rdtase"/>
</dbReference>
<feature type="binding site" evidence="7">
    <location>
        <position position="122"/>
    </location>
    <ligand>
        <name>shikimate</name>
        <dbReference type="ChEBI" id="CHEBI:36208"/>
    </ligand>
</feature>
<feature type="binding site" evidence="7">
    <location>
        <begin position="29"/>
        <end position="31"/>
    </location>
    <ligand>
        <name>shikimate</name>
        <dbReference type="ChEBI" id="CHEBI:36208"/>
    </ligand>
</feature>
<evidence type="ECO:0000259" key="10">
    <source>
        <dbReference type="Pfam" id="PF18317"/>
    </source>
</evidence>
<keyword evidence="7" id="KW-0028">Amino-acid biosynthesis</keyword>
<comment type="subunit">
    <text evidence="7">Homodimer.</text>
</comment>
<evidence type="ECO:0000256" key="6">
    <source>
        <dbReference type="ARBA" id="ARBA00049442"/>
    </source>
</evidence>
<dbReference type="Gene3D" id="3.40.50.10860">
    <property type="entry name" value="Leucine Dehydrogenase, chain A, domain 1"/>
    <property type="match status" value="1"/>
</dbReference>
<dbReference type="InterPro" id="IPR041121">
    <property type="entry name" value="SDH_C"/>
</dbReference>
<dbReference type="SUPFAM" id="SSF53223">
    <property type="entry name" value="Aminoacid dehydrogenase-like, N-terminal domain"/>
    <property type="match status" value="1"/>
</dbReference>
<keyword evidence="3 7" id="KW-0521">NADP</keyword>
<dbReference type="GO" id="GO:0004764">
    <property type="term" value="F:shikimate 3-dehydrogenase (NADP+) activity"/>
    <property type="evidence" value="ECO:0007669"/>
    <property type="project" value="UniProtKB-UniRule"/>
</dbReference>
<dbReference type="Pfam" id="PF08501">
    <property type="entry name" value="Shikimate_dh_N"/>
    <property type="match status" value="1"/>
</dbReference>
<evidence type="ECO:0000256" key="1">
    <source>
        <dbReference type="ARBA" id="ARBA00004871"/>
    </source>
</evidence>
<dbReference type="GO" id="GO:0009073">
    <property type="term" value="P:aromatic amino acid family biosynthetic process"/>
    <property type="evidence" value="ECO:0007669"/>
    <property type="project" value="UniProtKB-KW"/>
</dbReference>
<name>A0A6B2LY46_9BACT</name>
<dbReference type="CDD" id="cd01065">
    <property type="entry name" value="NAD_bind_Shikimate_DH"/>
    <property type="match status" value="1"/>
</dbReference>
<feature type="binding site" evidence="7">
    <location>
        <position position="242"/>
    </location>
    <ligand>
        <name>NADP(+)</name>
        <dbReference type="ChEBI" id="CHEBI:58349"/>
    </ligand>
</feature>
<protein>
    <recommendedName>
        <fullName evidence="2 7">Shikimate dehydrogenase (NADP(+))</fullName>
        <shortName evidence="7">SDH</shortName>
        <ecNumber evidence="2 7">1.1.1.25</ecNumber>
    </recommendedName>
</protein>
<dbReference type="InterPro" id="IPR013708">
    <property type="entry name" value="Shikimate_DH-bd_N"/>
</dbReference>
<dbReference type="GO" id="GO:0009423">
    <property type="term" value="P:chorismate biosynthetic process"/>
    <property type="evidence" value="ECO:0007669"/>
    <property type="project" value="UniProtKB-UniRule"/>
</dbReference>
<feature type="binding site" evidence="7">
    <location>
        <position position="271"/>
    </location>
    <ligand>
        <name>shikimate</name>
        <dbReference type="ChEBI" id="CHEBI:36208"/>
    </ligand>
</feature>
<dbReference type="InterPro" id="IPR036291">
    <property type="entry name" value="NAD(P)-bd_dom_sf"/>
</dbReference>
<organism evidence="11 12">
    <name type="scientific">Oceanipulchritudo coccoides</name>
    <dbReference type="NCBI Taxonomy" id="2706888"/>
    <lineage>
        <taxon>Bacteria</taxon>
        <taxon>Pseudomonadati</taxon>
        <taxon>Verrucomicrobiota</taxon>
        <taxon>Opitutia</taxon>
        <taxon>Puniceicoccales</taxon>
        <taxon>Oceanipulchritudinaceae</taxon>
        <taxon>Oceanipulchritudo</taxon>
    </lineage>
</organism>
<evidence type="ECO:0000256" key="2">
    <source>
        <dbReference type="ARBA" id="ARBA00012962"/>
    </source>
</evidence>
<dbReference type="InterPro" id="IPR022893">
    <property type="entry name" value="Shikimate_DH_fam"/>
</dbReference>
<dbReference type="GO" id="GO:0008652">
    <property type="term" value="P:amino acid biosynthetic process"/>
    <property type="evidence" value="ECO:0007669"/>
    <property type="project" value="UniProtKB-KW"/>
</dbReference>
<sequence length="304" mass="32877">MRAQSLENLSFKAPPGKRLVVLGDPISHSLSPAMHNAALREMARSHPDLDGWAYSAVHVPADRLKEALETLHAAGVFGINLTLPHKVRALELVEEIDPSVRAMGAVNTLIRTDNAYRATNTDGYGIGKAILEAFGKPLKGQDIWLFGAGGAARGIVVACLQAGCHRLTVVNRSEERLGELEEQLYGFDCGTVELRFCLSASAPDDQAEQSILINATSLGLKDSDPCPIAETYLRRGACVYDTTYGVRNKLAALSSREGIPYADGLSMLVWQGARSLEIWTGHPVPAETMRKAAEAQLMERTQNG</sequence>
<feature type="domain" description="SDH C-terminal" evidence="10">
    <location>
        <begin position="264"/>
        <end position="294"/>
    </location>
</feature>
<feature type="binding site" evidence="7">
    <location>
        <begin position="147"/>
        <end position="151"/>
    </location>
    <ligand>
        <name>NADP(+)</name>
        <dbReference type="ChEBI" id="CHEBI:58349"/>
    </ligand>
</feature>
<dbReference type="HAMAP" id="MF_00222">
    <property type="entry name" value="Shikimate_DH_AroE"/>
    <property type="match status" value="1"/>
</dbReference>
<evidence type="ECO:0000259" key="9">
    <source>
        <dbReference type="Pfam" id="PF08501"/>
    </source>
</evidence>
<dbReference type="AlphaFoldDB" id="A0A6B2LY46"/>
<dbReference type="SUPFAM" id="SSF51735">
    <property type="entry name" value="NAD(P)-binding Rossmann-fold domains"/>
    <property type="match status" value="1"/>
</dbReference>
<comment type="catalytic activity">
    <reaction evidence="6 7">
        <text>shikimate + NADP(+) = 3-dehydroshikimate + NADPH + H(+)</text>
        <dbReference type="Rhea" id="RHEA:17737"/>
        <dbReference type="ChEBI" id="CHEBI:15378"/>
        <dbReference type="ChEBI" id="CHEBI:16630"/>
        <dbReference type="ChEBI" id="CHEBI:36208"/>
        <dbReference type="ChEBI" id="CHEBI:57783"/>
        <dbReference type="ChEBI" id="CHEBI:58349"/>
        <dbReference type="EC" id="1.1.1.25"/>
    </reaction>
</comment>
<gene>
    <name evidence="7" type="primary">aroE</name>
    <name evidence="11" type="ORF">G0Q06_01115</name>
</gene>
<feature type="binding site" evidence="7">
    <location>
        <position position="82"/>
    </location>
    <ligand>
        <name>shikimate</name>
        <dbReference type="ChEBI" id="CHEBI:36208"/>
    </ligand>
</feature>
<dbReference type="InterPro" id="IPR046346">
    <property type="entry name" value="Aminoacid_DH-like_N_sf"/>
</dbReference>
<comment type="pathway">
    <text evidence="1 7">Metabolic intermediate biosynthesis; chorismate biosynthesis; chorismate from D-erythrose 4-phosphate and phosphoenolpyruvate: step 4/7.</text>
</comment>
<feature type="domain" description="Quinate/shikimate 5-dehydrogenase/glutamyl-tRNA reductase" evidence="8">
    <location>
        <begin position="137"/>
        <end position="193"/>
    </location>
</feature>
<evidence type="ECO:0000313" key="11">
    <source>
        <dbReference type="EMBL" id="NDV61042.1"/>
    </source>
</evidence>
<accession>A0A6B2LY46</accession>
<dbReference type="Gene3D" id="3.40.50.720">
    <property type="entry name" value="NAD(P)-binding Rossmann-like Domain"/>
    <property type="match status" value="1"/>
</dbReference>
<dbReference type="EMBL" id="JAAGNX010000001">
    <property type="protein sequence ID" value="NDV61042.1"/>
    <property type="molecule type" value="Genomic_DNA"/>
</dbReference>
<dbReference type="Pfam" id="PF18317">
    <property type="entry name" value="SDH_C"/>
    <property type="match status" value="1"/>
</dbReference>
<evidence type="ECO:0000256" key="3">
    <source>
        <dbReference type="ARBA" id="ARBA00022857"/>
    </source>
</evidence>
<feature type="domain" description="Shikimate dehydrogenase substrate binding N-terminal" evidence="9">
    <location>
        <begin position="21"/>
        <end position="109"/>
    </location>
</feature>
<feature type="binding site" evidence="7">
    <location>
        <position position="244"/>
    </location>
    <ligand>
        <name>shikimate</name>
        <dbReference type="ChEBI" id="CHEBI:36208"/>
    </ligand>
</feature>
<dbReference type="PANTHER" id="PTHR21089">
    <property type="entry name" value="SHIKIMATE DEHYDROGENASE"/>
    <property type="match status" value="1"/>
</dbReference>
<evidence type="ECO:0000259" key="8">
    <source>
        <dbReference type="Pfam" id="PF01488"/>
    </source>
</evidence>
<feature type="binding site" evidence="7">
    <location>
        <position position="107"/>
    </location>
    <ligand>
        <name>shikimate</name>
        <dbReference type="ChEBI" id="CHEBI:36208"/>
    </ligand>
</feature>
<reference evidence="11 12" key="1">
    <citation type="submission" date="2020-02" db="EMBL/GenBank/DDBJ databases">
        <title>Albibacoteraceae fam. nov., the first described family within the subdivision 4 Verrucomicrobia.</title>
        <authorList>
            <person name="Xi F."/>
        </authorList>
    </citation>
    <scope>NUCLEOTIDE SEQUENCE [LARGE SCALE GENOMIC DNA]</scope>
    <source>
        <strain evidence="11 12">CK1056</strain>
    </source>
</reference>
<dbReference type="EC" id="1.1.1.25" evidence="2 7"/>
<keyword evidence="12" id="KW-1185">Reference proteome</keyword>
<feature type="binding site" evidence="7">
    <location>
        <position position="264"/>
    </location>
    <ligand>
        <name>NADP(+)</name>
        <dbReference type="ChEBI" id="CHEBI:58349"/>
    </ligand>
</feature>
<comment type="similarity">
    <text evidence="7">Belongs to the shikimate dehydrogenase family.</text>
</comment>
<dbReference type="Proteomes" id="UP000478417">
    <property type="component" value="Unassembled WGS sequence"/>
</dbReference>
<evidence type="ECO:0000256" key="4">
    <source>
        <dbReference type="ARBA" id="ARBA00023002"/>
    </source>
</evidence>
<evidence type="ECO:0000256" key="5">
    <source>
        <dbReference type="ARBA" id="ARBA00023141"/>
    </source>
</evidence>
<dbReference type="Pfam" id="PF01488">
    <property type="entry name" value="Shikimate_DH"/>
    <property type="match status" value="1"/>
</dbReference>
<comment type="caution">
    <text evidence="11">The sequence shown here is derived from an EMBL/GenBank/DDBJ whole genome shotgun (WGS) entry which is preliminary data.</text>
</comment>